<feature type="active site" description="Proton acceptor; for dehydratase activity" evidence="6">
    <location>
        <position position="948"/>
    </location>
</feature>
<evidence type="ECO:0000256" key="5">
    <source>
        <dbReference type="ARBA" id="ARBA00054155"/>
    </source>
</evidence>
<dbReference type="CDD" id="cd02440">
    <property type="entry name" value="AdoMet_MTases"/>
    <property type="match status" value="1"/>
</dbReference>
<dbReference type="SMART" id="SM00825">
    <property type="entry name" value="PKS_KS"/>
    <property type="match status" value="2"/>
</dbReference>
<feature type="domain" description="Ketosynthase family 3 (KS3)" evidence="9">
    <location>
        <begin position="2248"/>
        <end position="2672"/>
    </location>
</feature>
<dbReference type="GO" id="GO:0004315">
    <property type="term" value="F:3-oxoacyl-[acyl-carrier-protein] synthase activity"/>
    <property type="evidence" value="ECO:0007669"/>
    <property type="project" value="InterPro"/>
</dbReference>
<evidence type="ECO:0000256" key="6">
    <source>
        <dbReference type="PROSITE-ProRule" id="PRU01363"/>
    </source>
</evidence>
<dbReference type="PROSITE" id="PS00012">
    <property type="entry name" value="PHOSPHOPANTETHEINE"/>
    <property type="match status" value="1"/>
</dbReference>
<evidence type="ECO:0000259" key="8">
    <source>
        <dbReference type="PROSITE" id="PS50075"/>
    </source>
</evidence>
<protein>
    <submittedName>
        <fullName evidence="11">Polyketide synthase</fullName>
    </submittedName>
</protein>
<dbReference type="SMART" id="SM00823">
    <property type="entry name" value="PKS_PP"/>
    <property type="match status" value="2"/>
</dbReference>
<dbReference type="Pfam" id="PF02801">
    <property type="entry name" value="Ketoacyl-synt_C"/>
    <property type="match status" value="2"/>
</dbReference>
<dbReference type="InterPro" id="IPR018201">
    <property type="entry name" value="Ketoacyl_synth_AS"/>
</dbReference>
<dbReference type="GO" id="GO:0004312">
    <property type="term" value="F:fatty acid synthase activity"/>
    <property type="evidence" value="ECO:0007669"/>
    <property type="project" value="TreeGrafter"/>
</dbReference>
<dbReference type="Pfam" id="PF00109">
    <property type="entry name" value="ketoacyl-synt"/>
    <property type="match status" value="2"/>
</dbReference>
<organism evidence="11">
    <name type="scientific">uncultured Acidobacteria bacterium C5</name>
    <dbReference type="NCBI Taxonomy" id="1036856"/>
    <lineage>
        <taxon>Bacteria</taxon>
        <taxon>Pseudomonadati</taxon>
        <taxon>Acidobacteriota</taxon>
        <taxon>environmental samples</taxon>
    </lineage>
</organism>
<dbReference type="PROSITE" id="PS52019">
    <property type="entry name" value="PKS_MFAS_DH"/>
    <property type="match status" value="1"/>
</dbReference>
<dbReference type="InterPro" id="IPR049551">
    <property type="entry name" value="PKS_DH_C"/>
</dbReference>
<evidence type="ECO:0000256" key="7">
    <source>
        <dbReference type="SAM" id="MobiDB-lite"/>
    </source>
</evidence>
<dbReference type="Gene3D" id="3.40.50.720">
    <property type="entry name" value="NAD(P)-binding Rossmann-like Domain"/>
    <property type="match status" value="2"/>
</dbReference>
<dbReference type="InterPro" id="IPR029063">
    <property type="entry name" value="SAM-dependent_MTases_sf"/>
</dbReference>
<keyword evidence="2" id="KW-0597">Phosphoprotein</keyword>
<evidence type="ECO:0000259" key="10">
    <source>
        <dbReference type="PROSITE" id="PS52019"/>
    </source>
</evidence>
<dbReference type="FunFam" id="3.40.47.10:FF:000019">
    <property type="entry name" value="Polyketide synthase type I"/>
    <property type="match status" value="2"/>
</dbReference>
<feature type="compositionally biased region" description="Low complexity" evidence="7">
    <location>
        <begin position="919"/>
        <end position="931"/>
    </location>
</feature>
<dbReference type="SUPFAM" id="SSF51735">
    <property type="entry name" value="NAD(P)-binding Rossmann-fold domains"/>
    <property type="match status" value="4"/>
</dbReference>
<dbReference type="CDD" id="cd08955">
    <property type="entry name" value="KR_2_FAS_SDR_x"/>
    <property type="match status" value="2"/>
</dbReference>
<dbReference type="InterPro" id="IPR016039">
    <property type="entry name" value="Thiolase-like"/>
</dbReference>
<dbReference type="Gene3D" id="3.30.70.3290">
    <property type="match status" value="2"/>
</dbReference>
<dbReference type="InterPro" id="IPR020841">
    <property type="entry name" value="PKS_Beta-ketoAc_synthase_dom"/>
</dbReference>
<dbReference type="PANTHER" id="PTHR43775">
    <property type="entry name" value="FATTY ACID SYNTHASE"/>
    <property type="match status" value="1"/>
</dbReference>
<feature type="region of interest" description="Disordered" evidence="7">
    <location>
        <begin position="911"/>
        <end position="935"/>
    </location>
</feature>
<dbReference type="InterPro" id="IPR009081">
    <property type="entry name" value="PP-bd_ACP"/>
</dbReference>
<dbReference type="Pfam" id="PF21394">
    <property type="entry name" value="Beta-ketacyl_N"/>
    <property type="match status" value="1"/>
</dbReference>
<dbReference type="InterPro" id="IPR050091">
    <property type="entry name" value="PKS_NRPS_Biosynth_Enz"/>
</dbReference>
<dbReference type="Gene3D" id="3.40.47.10">
    <property type="match status" value="2"/>
</dbReference>
<dbReference type="Pfam" id="PF08659">
    <property type="entry name" value="KR"/>
    <property type="match status" value="2"/>
</dbReference>
<dbReference type="Pfam" id="PF00550">
    <property type="entry name" value="PP-binding"/>
    <property type="match status" value="2"/>
</dbReference>
<feature type="domain" description="Carrier" evidence="8">
    <location>
        <begin position="3625"/>
        <end position="3700"/>
    </location>
</feature>
<dbReference type="InterPro" id="IPR014043">
    <property type="entry name" value="Acyl_transferase_dom"/>
</dbReference>
<dbReference type="SUPFAM" id="SSF53335">
    <property type="entry name" value="S-adenosyl-L-methionine-dependent methyltransferases"/>
    <property type="match status" value="1"/>
</dbReference>
<evidence type="ECO:0000256" key="3">
    <source>
        <dbReference type="ARBA" id="ARBA00022679"/>
    </source>
</evidence>
<dbReference type="Pfam" id="PF08242">
    <property type="entry name" value="Methyltransf_12"/>
    <property type="match status" value="1"/>
</dbReference>
<dbReference type="InterPro" id="IPR016036">
    <property type="entry name" value="Malonyl_transacylase_ACP-bd"/>
</dbReference>
<dbReference type="PROSITE" id="PS00606">
    <property type="entry name" value="KS3_1"/>
    <property type="match status" value="2"/>
</dbReference>
<dbReference type="SMART" id="SM01294">
    <property type="entry name" value="PKS_PP_betabranch"/>
    <property type="match status" value="1"/>
</dbReference>
<evidence type="ECO:0000259" key="9">
    <source>
        <dbReference type="PROSITE" id="PS52004"/>
    </source>
</evidence>
<dbReference type="SUPFAM" id="SSF53901">
    <property type="entry name" value="Thiolase-like"/>
    <property type="match status" value="2"/>
</dbReference>
<dbReference type="PANTHER" id="PTHR43775:SF37">
    <property type="entry name" value="SI:DKEY-61P9.11"/>
    <property type="match status" value="1"/>
</dbReference>
<dbReference type="InterPro" id="IPR049900">
    <property type="entry name" value="PKS_mFAS_DH"/>
</dbReference>
<keyword evidence="1" id="KW-0596">Phosphopantetheine</keyword>
<evidence type="ECO:0000256" key="1">
    <source>
        <dbReference type="ARBA" id="ARBA00022450"/>
    </source>
</evidence>
<dbReference type="SMART" id="SM00827">
    <property type="entry name" value="PKS_AT"/>
    <property type="match status" value="2"/>
</dbReference>
<feature type="domain" description="Ketosynthase family 3 (KS3)" evidence="9">
    <location>
        <begin position="33"/>
        <end position="458"/>
    </location>
</feature>
<dbReference type="Pfam" id="PF16197">
    <property type="entry name" value="KAsynt_C_assoc"/>
    <property type="match status" value="2"/>
</dbReference>
<dbReference type="Pfam" id="PF00698">
    <property type="entry name" value="Acyl_transf_1"/>
    <property type="match status" value="2"/>
</dbReference>
<dbReference type="InterPro" id="IPR042104">
    <property type="entry name" value="PKS_dehydratase_sf"/>
</dbReference>
<dbReference type="GO" id="GO:0006633">
    <property type="term" value="P:fatty acid biosynthetic process"/>
    <property type="evidence" value="ECO:0007669"/>
    <property type="project" value="InterPro"/>
</dbReference>
<dbReference type="Gene3D" id="3.40.50.150">
    <property type="entry name" value="Vaccinia Virus protein VP39"/>
    <property type="match status" value="1"/>
</dbReference>
<dbReference type="InterPro" id="IPR049490">
    <property type="entry name" value="C883_1060-like_KR_N"/>
</dbReference>
<dbReference type="SUPFAM" id="SSF52151">
    <property type="entry name" value="FabD/lysophospholipase-like"/>
    <property type="match status" value="2"/>
</dbReference>
<dbReference type="InterPro" id="IPR020806">
    <property type="entry name" value="PKS_PP-bd"/>
</dbReference>
<sequence length="3749" mass="405342">MSDSANDNPLLHEALALLERADEKIKALERERREPIAVIGMACRFPGGASDPRSFFELLREGRDGISTVPSDRWDVDAWYGPDAGTPGKIHSRFGGFVQGCENFDAAFFDISPREAESLDPQQRMLLELSWEAMERAGLAPLDHFDSRTGVFIGISGSDYLRFISQDDATRIDAYLGTGNAHSSASGRLSYFFGFKGPCVSLDTACSSSLVAVHAACQSLRSGESELALAGGVNHLLMPDMSINFSRAHMLAPDGRCKSFDARANGYVRAEGCGIVVLKRLSAALKAGDPILAVIRGSAVNQDGRSGGLTVPNGPAQQSVIRDALRNAGVQPSQVSFVETHGTGTSLGDPIEADALGAVFGERAHDNPLWIGSVKSNIGHLESAAGIASLIKAILCLQHKALPRSLHFEKPNPHIAWEHLPIRVVAEHMPWDSRQASRMAGVSSFSFSGTNAHVLLEEFVAPLPVTPERGDVLPAREWQGLALSARTDTALRELARQYAGRIDHVADEELPDICATAALSRSHFECRHVFVDRSAASMKTSLTEFAAGRGDAPVRMEKSRIGFLFTGQGSQYPNMGRGLYESEPVFRLSVDRMAALLEEEFAIPLLKVLYPDVEPADGQPGPLDDTAFTQPALFVVEYALAELWRSWGIEPDAVAGHSVGECVAAAVAGIFSAEDGLRLIAHRARLLSGLPAGGGMFSVFAKRATVERAIASYADSVSIAAVNGAEHVVIAGAMHALVKVTASLNDQGLRTRALNVSHAFHSPLTEPILDAFRRTAQSIEFNEPHADFVSALTGRVATTEACDPEYWARHIRQPVLFHDALRALDGLNCRLLVEVGPQASLSGLATEQGDHQRVCLPSLRRNRDDGRQTLETLGELYAHGAPVSWARYHGDRSRTRVDLPTYPFERKRHWFTPSQSRHGAPAATRPGAATGSDQRQRQFRADDFVGGHRVFGQVLLPAAAFLEMALRLRPSVLEDFRIHRAMPIAADRAKQVEFVASANDATGDRYEFRGRDEHDASGEWLTYATVRIAGKTPDHEFTAEPIDRLRSQFVDDIPVRDFYARCRRRGFEYGPDFQLITQLLTRDGQALARIQLSERASAMSGDVTLETCTLDACFQVLMSLLPAADASKTWLPIGLQRLQVLRAPQSAFWCHAELRPSDATELSANLRLLDDSGHTIAFVEGLGARQASRSEVSAGGFDLEQCLYRLTWERRGLFDPASSAAYLPAPGDMVKALQVRLKEAAQTLRMDRCGEGLAALNGLTVGYITTAFRRLGCALRKGDRFSATTIRAVARHQMFLQRLLEILQDDGLLDRDGDLWAVTRTPDEASPSDANRALRERYPEIAAELVLADRCGTALADVLLGSCEPLTELLFPPQEEITAASLFRDARGSQALNGVITTALEAVSRQVPGRRGLRILEVGAGMDGTISTVVPHLDGSRIEYHLADVSRAMFTDIAGAATRRIRQQLAEYPFVSFLRLDLGKDPEKQGFAIGSYDIVIAPNILHATLDVRRSVAHLRRLLAPGGLFLIVEGTGAQPWVDLVYGMTAPWWSFSDTDVRPHHPLMAPRRWADLLTATGFGDVQSVVCEPAGQALILANATVSEDRSEASREHWLVFGGEQGLGQELSALLSSNGAACTLVSPGIEFSRIGERTFQIDPDRSDDYHRLIRDLDASRITHCVSLWAADETMWRAPGAALPDRSRRLCESTLYLTQALTSASLAEPPRLAIVSRGAVSVSGETLPGLAGSPLWGMGKSIALEHPELHCLCIDLPADGGLDEARSLRDEIRRSTDDQVAYRGDKRCAARIIRDAGPAPEAEFECRPDATYLITGGLGDLGLHAAEWLIVHGARHVMLVSRHGARPEVEGRISKLGSGGAQVSVRQADVSDKQQVAALFGEIAASWPPLRGIVHAAGVFDDGTLLELTAERFAAVLAPKIAGAWYLHEQSRELPLDVFVLYSSAASLFGSAGQASYVSANAFLDALAAARTAEHLPAVSINWGGWSAIGFAARSGTDRVLRGKGIGSLTPAQGAAALDRALTSGHGQLGIVAVDWQKFFEARVSASPMFAAFAASAARTDGPRPRLLDALQGKSLAEVHAWLLQYVASQVAAVLGLASADEVSTTRNFFQMGMDSLTSVELRNRLRDGLGQSLPATVAFDHPSVPEMADFLAKPVRNRLHTEFVSAVASEESDTLELSDEQATALLVRELEALASHSNGGESRTTPTDLSPAQRALRALRAARTSITRPSEAAALANEPIAVIGIGCRFPGGVDTPQAFLELLREGRDAITEVPRDRWDPDAWYDPNPDMPGKINCRHGGFVEGCENFDPAFFEIAPREARSLDPQQRMLLEVSWEAMENAGLVPSEHVGSNTGVFVGITGYDYYRFVSGSDPQRIDAYLGTGNAHSAASGRLSYFFGFKGPCISMDTACSSALVAVHSACQSLRAGESEMALAGGVNHLLLPEMSVNFSKAHMLAPDGRCKSFDASADGYVRSEGCGMVVLKRLSSAMAAGDPILAVIRGSAVNQDGQSGGLTVPNGPSQSAVIRRALTMAGVAPDEVSYIEAHGTGTSLGDPIEVHALQAVFGDRAKDNPLWIGSVKSNIGHLESAAGIAALVKAILCLQSRELLPSLHYETPNPHIDWDELPIRVTTERMPWLASEKRIAGVSSFSFSGTNAHLIVEEPPPQAVRSIDPSRRMKARGEYGLALSAQSEPALRDLAQRYAARLAERPDERLDDVCATAAIFKDRFDYRAFILKDSPDGMRTALESFAAGQPCQAPSGSGRVRAGQGKTNVGFLFTGQGSQYPGMGRQLFNDEPVFREIVKRLAASLEGTLEIPLLEALFPQTRIVSPETNLVDDTAYTQPALFVLEYALAELWKSWGVTPSIVMGHSVGEYVAAAVAGVFSPEDGLRLIAERGRLLSELPRDGSMVAIFASERTVAAAIAGHRRVSIAAVNGAAHVVVSGDRDAVAMIAASIAAQGVRVQELKVSHAFHSPLVEPVLDPFRAVAKSIAYKRPQIALVSGVTGAVVGDEVTNPEYWVRHIRVPVRFDLALETLHQSNGRFFVEIGPRPVLTALAETERAAGGRSASGAAQDALFLPSLRPNVADHRQCLDSLGRLFVHGGAVDWAAYYRDRFERHLPLPTYPFQRQRHWYNPAELCYRAVWQQKTVDRPAIAAGAGQWLICGDRPWPALARSLEEAGRRVIFSSLESDSRVLQEAGPLEGVVYLCPPAADLESASAAIGDAGLTRIVDLSRALASLERPPKLWLATRGATSAGASGLTSPFATAVLGLGRCLFLEHPELKGGLIDLGEVERERDASLVRDELLDSQREDCVAVRGDRRYVSRLETYRPGEAPLMKLARDGAYLITGGLGALGLEVARFLSDHKAGCLVLMGRSAPSELARLAVRRLEERGSRVFVVQGDVTDEAAVAAAQATIAAHSFTLRGIVHAAGVNDQRSIAELDRDHISATLAPKIAGALNLHRLTKQSPLDFFISFSSIASVWGSARQAHYAAANAFLDGLAEYRRGHSLAGLAINWGPWHGAGMSTLDGGDRVVDGGLRLLTPELALLTLSQLMASHESRIVVADVDWNRLKDLYQVHGRQPLFEIMGGQDAAAVSLEQATLVAELEGSAPGERFERLARPVESVIADVLRLDGDHTVDRELGFFDMGIDSLMAIQIKDRMQQLLGRELPASLCFDYPTVLALVGHLLQELFPSREHDGPLPRDVRAVPRPAIDDTRIEDLSDEQIAALIDGEMKALHLE</sequence>
<dbReference type="InterPro" id="IPR013217">
    <property type="entry name" value="Methyltransf_12"/>
</dbReference>
<name>F8TTM8_9BACT</name>
<evidence type="ECO:0000256" key="2">
    <source>
        <dbReference type="ARBA" id="ARBA00022553"/>
    </source>
</evidence>
<dbReference type="PROSITE" id="PS50075">
    <property type="entry name" value="CARRIER"/>
    <property type="match status" value="2"/>
</dbReference>
<dbReference type="InterPro" id="IPR006162">
    <property type="entry name" value="Ppantetheine_attach_site"/>
</dbReference>
<dbReference type="InterPro" id="IPR057326">
    <property type="entry name" value="KR_dom"/>
</dbReference>
<accession>F8TTM8</accession>
<dbReference type="InterPro" id="IPR036291">
    <property type="entry name" value="NAD(P)-bd_dom_sf"/>
</dbReference>
<evidence type="ECO:0000256" key="4">
    <source>
        <dbReference type="ARBA" id="ARBA00023268"/>
    </source>
</evidence>
<dbReference type="PROSITE" id="PS52004">
    <property type="entry name" value="KS3_2"/>
    <property type="match status" value="2"/>
</dbReference>
<dbReference type="InterPro" id="IPR016035">
    <property type="entry name" value="Acyl_Trfase/lysoPLipase"/>
</dbReference>
<dbReference type="InterPro" id="IPR036736">
    <property type="entry name" value="ACP-like_sf"/>
</dbReference>
<dbReference type="Gene3D" id="1.10.1200.10">
    <property type="entry name" value="ACP-like"/>
    <property type="match status" value="2"/>
</dbReference>
<dbReference type="SUPFAM" id="SSF47336">
    <property type="entry name" value="ACP-like"/>
    <property type="match status" value="2"/>
</dbReference>
<dbReference type="SMART" id="SM00822">
    <property type="entry name" value="PKS_KR"/>
    <property type="match status" value="2"/>
</dbReference>
<evidence type="ECO:0000313" key="11">
    <source>
        <dbReference type="EMBL" id="AEH26539.1"/>
    </source>
</evidence>
<dbReference type="InterPro" id="IPR020807">
    <property type="entry name" value="PKS_DH"/>
</dbReference>
<keyword evidence="4" id="KW-0511">Multifunctional enzyme</keyword>
<feature type="region of interest" description="C-terminal hotdog fold" evidence="6">
    <location>
        <begin position="1050"/>
        <end position="1193"/>
    </location>
</feature>
<dbReference type="EMBL" id="JF342593">
    <property type="protein sequence ID" value="AEH26539.1"/>
    <property type="molecule type" value="Genomic_DNA"/>
</dbReference>
<proteinExistence type="predicted"/>
<dbReference type="CDD" id="cd00833">
    <property type="entry name" value="PKS"/>
    <property type="match status" value="2"/>
</dbReference>
<dbReference type="SMART" id="SM00826">
    <property type="entry name" value="PKS_DH"/>
    <property type="match status" value="1"/>
</dbReference>
<dbReference type="SUPFAM" id="SSF55048">
    <property type="entry name" value="Probable ACP-binding domain of malonyl-CoA ACP transacylase"/>
    <property type="match status" value="2"/>
</dbReference>
<dbReference type="Gene3D" id="3.40.366.10">
    <property type="entry name" value="Malonyl-Coenzyme A Acyl Carrier Protein, domain 2"/>
    <property type="match status" value="2"/>
</dbReference>
<dbReference type="Pfam" id="PF21089">
    <property type="entry name" value="PKS_DH_N"/>
    <property type="match status" value="1"/>
</dbReference>
<dbReference type="FunFam" id="3.40.366.10:FF:000002">
    <property type="entry name" value="Probable polyketide synthase 2"/>
    <property type="match status" value="2"/>
</dbReference>
<dbReference type="InterPro" id="IPR032821">
    <property type="entry name" value="PKS_assoc"/>
</dbReference>
<keyword evidence="3" id="KW-0808">Transferase</keyword>
<dbReference type="InterPro" id="IPR013968">
    <property type="entry name" value="PKS_KR"/>
</dbReference>
<dbReference type="InterPro" id="IPR049552">
    <property type="entry name" value="PKS_DH_N"/>
</dbReference>
<feature type="region of interest" description="N-terminal hotdog fold" evidence="6">
    <location>
        <begin position="909"/>
        <end position="1035"/>
    </location>
</feature>
<feature type="active site" description="Proton donor; for dehydratase activity" evidence="6">
    <location>
        <position position="1111"/>
    </location>
</feature>
<reference evidence="11" key="1">
    <citation type="journal article" date="2011" name="FEMS Microbiol. Ecol.">
        <title>Polyketide synthase pathways identified from a metagenomic library are derived from soil Acidobacteria.</title>
        <authorList>
            <person name="Parsley L.C."/>
            <person name="Linneman J."/>
            <person name="Goode A.M."/>
            <person name="Becklund K."/>
            <person name="George I."/>
            <person name="Goodman R.M."/>
            <person name="Lopanik N.B."/>
            <person name="Liles M.R."/>
        </authorList>
    </citation>
    <scope>NUCLEOTIDE SEQUENCE</scope>
</reference>
<dbReference type="InterPro" id="IPR014030">
    <property type="entry name" value="Ketoacyl_synth_N"/>
</dbReference>
<dbReference type="Pfam" id="PF14765">
    <property type="entry name" value="PS-DH"/>
    <property type="match status" value="1"/>
</dbReference>
<dbReference type="InterPro" id="IPR001227">
    <property type="entry name" value="Ac_transferase_dom_sf"/>
</dbReference>
<feature type="domain" description="Carrier" evidence="8">
    <location>
        <begin position="2091"/>
        <end position="2166"/>
    </location>
</feature>
<dbReference type="GO" id="GO:0031177">
    <property type="term" value="F:phosphopantetheine binding"/>
    <property type="evidence" value="ECO:0007669"/>
    <property type="project" value="InterPro"/>
</dbReference>
<dbReference type="Gene3D" id="3.10.129.110">
    <property type="entry name" value="Polyketide synthase dehydratase"/>
    <property type="match status" value="1"/>
</dbReference>
<comment type="function">
    <text evidence="5">Involved in production of the polyketide antibiotic thailandamide.</text>
</comment>
<feature type="domain" description="PKS/mFAS DH" evidence="10">
    <location>
        <begin position="909"/>
        <end position="1193"/>
    </location>
</feature>
<dbReference type="InterPro" id="IPR014031">
    <property type="entry name" value="Ketoacyl_synth_C"/>
</dbReference>